<dbReference type="SMART" id="SM00938">
    <property type="entry name" value="P-II"/>
    <property type="match status" value="1"/>
</dbReference>
<evidence type="ECO:0000256" key="1">
    <source>
        <dbReference type="PIRSR" id="PIRSR602187-50"/>
    </source>
</evidence>
<organism evidence="2 3">
    <name type="scientific">Aeoliella straminimaris</name>
    <dbReference type="NCBI Taxonomy" id="2954799"/>
    <lineage>
        <taxon>Bacteria</taxon>
        <taxon>Pseudomonadati</taxon>
        <taxon>Planctomycetota</taxon>
        <taxon>Planctomycetia</taxon>
        <taxon>Pirellulales</taxon>
        <taxon>Lacipirellulaceae</taxon>
        <taxon>Aeoliella</taxon>
    </lineage>
</organism>
<protein>
    <submittedName>
        <fullName evidence="2">P-II family nitrogen regulator</fullName>
    </submittedName>
</protein>
<sequence>MKLIWAVIQPTKLASVEKALANVGVTRMTVLDAMGYARQRGHIETYRGHEYETNLLRKVQIEIAVNDDFVDRTVACLEEHARSSVEGHIGDGKVFVLPLERSIQISDGQEGPGAV</sequence>
<proteinExistence type="predicted"/>
<dbReference type="PANTHER" id="PTHR30115:SF18">
    <property type="entry name" value="NITROGEN REGULATORY PROTEIN P-II"/>
    <property type="match status" value="1"/>
</dbReference>
<dbReference type="PANTHER" id="PTHR30115">
    <property type="entry name" value="NITROGEN REGULATORY PROTEIN P-II"/>
    <property type="match status" value="1"/>
</dbReference>
<dbReference type="GO" id="GO:0005524">
    <property type="term" value="F:ATP binding"/>
    <property type="evidence" value="ECO:0007669"/>
    <property type="project" value="TreeGrafter"/>
</dbReference>
<dbReference type="AlphaFoldDB" id="A0A9X2JGY7"/>
<keyword evidence="1" id="KW-0597">Phosphoprotein</keyword>
<accession>A0A9X2JGY7</accession>
<name>A0A9X2JGY7_9BACT</name>
<dbReference type="RefSeq" id="WP_252853019.1">
    <property type="nucleotide sequence ID" value="NZ_JAMXLR010000043.1"/>
</dbReference>
<feature type="modified residue" description="O-UMP-tyrosine" evidence="1">
    <location>
        <position position="51"/>
    </location>
</feature>
<gene>
    <name evidence="2" type="ORF">NG895_13435</name>
</gene>
<dbReference type="SUPFAM" id="SSF54913">
    <property type="entry name" value="GlnB-like"/>
    <property type="match status" value="1"/>
</dbReference>
<dbReference type="EMBL" id="JAMXLR010000043">
    <property type="protein sequence ID" value="MCO6044907.1"/>
    <property type="molecule type" value="Genomic_DNA"/>
</dbReference>
<dbReference type="Proteomes" id="UP001155241">
    <property type="component" value="Unassembled WGS sequence"/>
</dbReference>
<dbReference type="GO" id="GO:0005829">
    <property type="term" value="C:cytosol"/>
    <property type="evidence" value="ECO:0007669"/>
    <property type="project" value="TreeGrafter"/>
</dbReference>
<dbReference type="Pfam" id="PF00543">
    <property type="entry name" value="P-II"/>
    <property type="match status" value="1"/>
</dbReference>
<comment type="caution">
    <text evidence="2">The sequence shown here is derived from an EMBL/GenBank/DDBJ whole genome shotgun (WGS) entry which is preliminary data.</text>
</comment>
<dbReference type="InterPro" id="IPR015867">
    <property type="entry name" value="N-reg_PII/ATP_PRibTrfase_C"/>
</dbReference>
<dbReference type="Gene3D" id="3.30.70.120">
    <property type="match status" value="1"/>
</dbReference>
<dbReference type="PRINTS" id="PR00340">
    <property type="entry name" value="PIIGLNB"/>
</dbReference>
<evidence type="ECO:0000313" key="3">
    <source>
        <dbReference type="Proteomes" id="UP001155241"/>
    </source>
</evidence>
<dbReference type="InterPro" id="IPR011322">
    <property type="entry name" value="N-reg_PII-like_a/b"/>
</dbReference>
<reference evidence="2" key="1">
    <citation type="submission" date="2022-06" db="EMBL/GenBank/DDBJ databases">
        <title>Aeoliella straminimaris, a novel planctomycete from sediments.</title>
        <authorList>
            <person name="Vitorino I.R."/>
            <person name="Lage O.M."/>
        </authorList>
    </citation>
    <scope>NUCLEOTIDE SEQUENCE</scope>
    <source>
        <strain evidence="2">ICT_H6.2</strain>
    </source>
</reference>
<evidence type="ECO:0000313" key="2">
    <source>
        <dbReference type="EMBL" id="MCO6044907.1"/>
    </source>
</evidence>
<dbReference type="GO" id="GO:0030234">
    <property type="term" value="F:enzyme regulator activity"/>
    <property type="evidence" value="ECO:0007669"/>
    <property type="project" value="InterPro"/>
</dbReference>
<keyword evidence="3" id="KW-1185">Reference proteome</keyword>
<dbReference type="InterPro" id="IPR002187">
    <property type="entry name" value="N-reg_PII"/>
</dbReference>
<dbReference type="PROSITE" id="PS51343">
    <property type="entry name" value="PII_GLNB_DOM"/>
    <property type="match status" value="1"/>
</dbReference>
<dbReference type="GO" id="GO:0006808">
    <property type="term" value="P:regulation of nitrogen utilization"/>
    <property type="evidence" value="ECO:0007669"/>
    <property type="project" value="InterPro"/>
</dbReference>